<keyword evidence="4" id="KW-0812">Transmembrane</keyword>
<gene>
    <name evidence="6" type="ORF">SAMN03080599_00529</name>
</gene>
<dbReference type="PANTHER" id="PTHR30627:SF1">
    <property type="entry name" value="PEPTIDOGLYCAN D,D-TRANSPEPTIDASE FTSI"/>
    <property type="match status" value="1"/>
</dbReference>
<dbReference type="GO" id="GO:0005886">
    <property type="term" value="C:plasma membrane"/>
    <property type="evidence" value="ECO:0007669"/>
    <property type="project" value="TreeGrafter"/>
</dbReference>
<keyword evidence="7" id="KW-1185">Reference proteome</keyword>
<dbReference type="InterPro" id="IPR001460">
    <property type="entry name" value="PCN-bd_Tpept"/>
</dbReference>
<name>A0A1G5RUB0_9FIRM</name>
<keyword evidence="3 4" id="KW-0472">Membrane</keyword>
<dbReference type="Pfam" id="PF00905">
    <property type="entry name" value="Transpeptidase"/>
    <property type="match status" value="1"/>
</dbReference>
<evidence type="ECO:0000256" key="4">
    <source>
        <dbReference type="SAM" id="Phobius"/>
    </source>
</evidence>
<dbReference type="Gene3D" id="3.30.10.20">
    <property type="match status" value="1"/>
</dbReference>
<dbReference type="STRING" id="1120920.SAMN03080599_00529"/>
<dbReference type="GO" id="GO:0071555">
    <property type="term" value="P:cell wall organization"/>
    <property type="evidence" value="ECO:0007669"/>
    <property type="project" value="TreeGrafter"/>
</dbReference>
<comment type="similarity">
    <text evidence="2">Belongs to the transpeptidase family.</text>
</comment>
<dbReference type="InterPro" id="IPR012338">
    <property type="entry name" value="Beta-lactam/transpept-like"/>
</dbReference>
<dbReference type="RefSeq" id="WP_170829244.1">
    <property type="nucleotide sequence ID" value="NZ_FMWL01000002.1"/>
</dbReference>
<dbReference type="CDD" id="cd06577">
    <property type="entry name" value="PASTA_pknB"/>
    <property type="match status" value="1"/>
</dbReference>
<dbReference type="SUPFAM" id="SSF56519">
    <property type="entry name" value="Penicillin binding protein dimerisation domain"/>
    <property type="match status" value="1"/>
</dbReference>
<evidence type="ECO:0000313" key="7">
    <source>
        <dbReference type="Proteomes" id="UP000199208"/>
    </source>
</evidence>
<evidence type="ECO:0000256" key="3">
    <source>
        <dbReference type="ARBA" id="ARBA00023136"/>
    </source>
</evidence>
<evidence type="ECO:0000256" key="1">
    <source>
        <dbReference type="ARBA" id="ARBA00004370"/>
    </source>
</evidence>
<sequence>MTKPNKMHRIRLWAAYLIVSLILFALIGRLAYIQIINNEFYLTKALSHQIRDIPLPAMRGDILDRNGMKLAFSMSTFTVWARPADISDPNTHGEALSTILDEPAALIADRIGNPESKLVRVAKGLTKSKADLVRNKGLKGIWVTESSKRVYPYGNFASHIIGHSTEDGDGLSGIEQMLDDSLSGLDGKIVSYTDAAGRTLPTGDEKVYSPEDGYNVVLTLDEVIQHFTEKAVDGGLKDFGAKRIMAVVMDPMSGEVLAMTTKPDYDPNMPRDLSAYFSEEEIAAMDNDAMFEAWNKIWRNPIVSDTYEPGSTFKLLTAAAGLEENKVTVNSTFNDKGYIIVNGVRLNCWRSNNPHGLQTLTQGLENSCNPVFIEIGQRLGTETFFKYVEDFGFTEKTGILLPAEGNALVQPKDKIGPVELATMSFGHGVSTTPIQVATAVSAIVNGGNLMQPLIIKALADDDGNVVESFEPSVRRQVISKETSDEMRKMMESVVLKGSGKKAYIPGIGVGGKTGTTEKLVDGRYSKDLAYASFVGFAPVEDPKVVVLVIVDEPRDINFGSVVAAPIAHNILLDTLRYMKVEPEILDAAKMVTVPDLKGKSFKQAQAILDASGLLLNSVPIDLDDPEAIVQMQYPVAGEKIRQHSIVILSFDTTH</sequence>
<dbReference type="InterPro" id="IPR005543">
    <property type="entry name" value="PASTA_dom"/>
</dbReference>
<dbReference type="InterPro" id="IPR005311">
    <property type="entry name" value="PBP_dimer"/>
</dbReference>
<dbReference type="Pfam" id="PF03793">
    <property type="entry name" value="PASTA"/>
    <property type="match status" value="1"/>
</dbReference>
<proteinExistence type="inferred from homology"/>
<evidence type="ECO:0000259" key="5">
    <source>
        <dbReference type="PROSITE" id="PS51178"/>
    </source>
</evidence>
<dbReference type="InterPro" id="IPR036138">
    <property type="entry name" value="PBP_dimer_sf"/>
</dbReference>
<dbReference type="InterPro" id="IPR050515">
    <property type="entry name" value="Beta-lactam/transpept"/>
</dbReference>
<dbReference type="AlphaFoldDB" id="A0A1G5RUB0"/>
<comment type="subcellular location">
    <subcellularLocation>
        <location evidence="1">Membrane</location>
    </subcellularLocation>
</comment>
<evidence type="ECO:0000313" key="6">
    <source>
        <dbReference type="EMBL" id="SCZ77031.1"/>
    </source>
</evidence>
<feature type="domain" description="PASTA" evidence="5">
    <location>
        <begin position="586"/>
        <end position="652"/>
    </location>
</feature>
<accession>A0A1G5RUB0</accession>
<dbReference type="Gene3D" id="3.40.710.10">
    <property type="entry name" value="DD-peptidase/beta-lactamase superfamily"/>
    <property type="match status" value="1"/>
</dbReference>
<feature type="transmembrane region" description="Helical" evidence="4">
    <location>
        <begin position="12"/>
        <end position="32"/>
    </location>
</feature>
<keyword evidence="4" id="KW-1133">Transmembrane helix</keyword>
<reference evidence="6 7" key="1">
    <citation type="submission" date="2016-10" db="EMBL/GenBank/DDBJ databases">
        <authorList>
            <person name="de Groot N.N."/>
        </authorList>
    </citation>
    <scope>NUCLEOTIDE SEQUENCE [LARGE SCALE GENOMIC DNA]</scope>
    <source>
        <strain evidence="6 7">DSM 2784</strain>
    </source>
</reference>
<dbReference type="Proteomes" id="UP000199208">
    <property type="component" value="Unassembled WGS sequence"/>
</dbReference>
<dbReference type="EMBL" id="FMWL01000002">
    <property type="protein sequence ID" value="SCZ77031.1"/>
    <property type="molecule type" value="Genomic_DNA"/>
</dbReference>
<dbReference type="GO" id="GO:0008658">
    <property type="term" value="F:penicillin binding"/>
    <property type="evidence" value="ECO:0007669"/>
    <property type="project" value="InterPro"/>
</dbReference>
<dbReference type="PROSITE" id="PS51178">
    <property type="entry name" value="PASTA"/>
    <property type="match status" value="1"/>
</dbReference>
<dbReference type="PANTHER" id="PTHR30627">
    <property type="entry name" value="PEPTIDOGLYCAN D,D-TRANSPEPTIDASE"/>
    <property type="match status" value="1"/>
</dbReference>
<evidence type="ECO:0000256" key="2">
    <source>
        <dbReference type="ARBA" id="ARBA00007171"/>
    </source>
</evidence>
<protein>
    <submittedName>
        <fullName evidence="6">Stage V sporulation protein D (Sporulation-specific penicillin-binding protein)</fullName>
    </submittedName>
</protein>
<dbReference type="Pfam" id="PF03717">
    <property type="entry name" value="PBP_dimer"/>
    <property type="match status" value="1"/>
</dbReference>
<dbReference type="SMART" id="SM00740">
    <property type="entry name" value="PASTA"/>
    <property type="match status" value="1"/>
</dbReference>
<dbReference type="Gene3D" id="3.90.1310.10">
    <property type="entry name" value="Penicillin-binding protein 2a (Domain 2)"/>
    <property type="match status" value="1"/>
</dbReference>
<dbReference type="SUPFAM" id="SSF56601">
    <property type="entry name" value="beta-lactamase/transpeptidase-like"/>
    <property type="match status" value="1"/>
</dbReference>
<organism evidence="6 7">
    <name type="scientific">Acidaminobacter hydrogenoformans DSM 2784</name>
    <dbReference type="NCBI Taxonomy" id="1120920"/>
    <lineage>
        <taxon>Bacteria</taxon>
        <taxon>Bacillati</taxon>
        <taxon>Bacillota</taxon>
        <taxon>Clostridia</taxon>
        <taxon>Peptostreptococcales</taxon>
        <taxon>Acidaminobacteraceae</taxon>
        <taxon>Acidaminobacter</taxon>
    </lineage>
</organism>